<keyword evidence="1" id="KW-0808">Transferase</keyword>
<organism evidence="1 2">
    <name type="scientific">Mycolicibacter acidiphilus</name>
    <dbReference type="NCBI Taxonomy" id="2835306"/>
    <lineage>
        <taxon>Bacteria</taxon>
        <taxon>Bacillati</taxon>
        <taxon>Actinomycetota</taxon>
        <taxon>Actinomycetes</taxon>
        <taxon>Mycobacteriales</taxon>
        <taxon>Mycobacteriaceae</taxon>
        <taxon>Mycolicibacter</taxon>
    </lineage>
</organism>
<dbReference type="EMBL" id="JAHCLR010000038">
    <property type="protein sequence ID" value="MBS9535234.1"/>
    <property type="molecule type" value="Genomic_DNA"/>
</dbReference>
<dbReference type="RefSeq" id="WP_214094089.1">
    <property type="nucleotide sequence ID" value="NZ_JAHCLR010000038.1"/>
</dbReference>
<comment type="caution">
    <text evidence="1">The sequence shown here is derived from an EMBL/GenBank/DDBJ whole genome shotgun (WGS) entry which is preliminary data.</text>
</comment>
<reference evidence="1 2" key="1">
    <citation type="submission" date="2021-05" db="EMBL/GenBank/DDBJ databases">
        <title>Mycobacterium acidophilum sp. nov., an extremely acid-tolerant member of the genus Mycobacterium.</title>
        <authorList>
            <person name="Xia J."/>
        </authorList>
    </citation>
    <scope>NUCLEOTIDE SEQUENCE [LARGE SCALE GENOMIC DNA]</scope>
    <source>
        <strain evidence="1 2">M1</strain>
    </source>
</reference>
<evidence type="ECO:0000313" key="1">
    <source>
        <dbReference type="EMBL" id="MBS9535234.1"/>
    </source>
</evidence>
<evidence type="ECO:0000313" key="2">
    <source>
        <dbReference type="Proteomes" id="UP001519535"/>
    </source>
</evidence>
<dbReference type="Pfam" id="PF08843">
    <property type="entry name" value="AbiEii"/>
    <property type="match status" value="1"/>
</dbReference>
<keyword evidence="2" id="KW-1185">Reference proteome</keyword>
<proteinExistence type="predicted"/>
<dbReference type="GO" id="GO:0016740">
    <property type="term" value="F:transferase activity"/>
    <property type="evidence" value="ECO:0007669"/>
    <property type="project" value="UniProtKB-KW"/>
</dbReference>
<dbReference type="Proteomes" id="UP001519535">
    <property type="component" value="Unassembled WGS sequence"/>
</dbReference>
<sequence>MSPVSRDTPAGQAYLDLQAQAKASGRLTDELIQLYVLEGFLARLAVSPVRQRFVLKGGVLLAAFGNRRPTRDIDLAGLAVSNDVQTVLELVRSVLGVPLTADDGIEFDPGSARAEAIREEDEYAGVRVSVGARLARGRTRFHVDVNVGDPIWPEPTLVLVPRLRGGEPIAIAGYPLHMVYAEKIVTAAQRGTANTRWRDFADIWTLSHHHRVGGSDLQHGIGEVARHRHTALAPLREVLDGYADIAQARWAAWRRRTSSNHLPEAFDVLLDGVIEFADPAITGTANGHTWDPGIELWR</sequence>
<dbReference type="InterPro" id="IPR014942">
    <property type="entry name" value="AbiEii"/>
</dbReference>
<accession>A0ABS5RQJ5</accession>
<gene>
    <name evidence="1" type="ORF">KIH27_16725</name>
</gene>
<name>A0ABS5RQJ5_9MYCO</name>
<protein>
    <submittedName>
        <fullName evidence="1">Nucleotidyl transferase AbiEii/AbiGii toxin family protein</fullName>
    </submittedName>
</protein>